<proteinExistence type="predicted"/>
<dbReference type="InParanoid" id="H2XSK4"/>
<protein>
    <submittedName>
        <fullName evidence="2">Uncharacterized protein</fullName>
    </submittedName>
</protein>
<dbReference type="AlphaFoldDB" id="H2XSK4"/>
<evidence type="ECO:0000256" key="1">
    <source>
        <dbReference type="SAM" id="MobiDB-lite"/>
    </source>
</evidence>
<feature type="region of interest" description="Disordered" evidence="1">
    <location>
        <begin position="1"/>
        <end position="136"/>
    </location>
</feature>
<feature type="compositionally biased region" description="Basic and acidic residues" evidence="1">
    <location>
        <begin position="86"/>
        <end position="111"/>
    </location>
</feature>
<reference evidence="2" key="4">
    <citation type="submission" date="2025-09" db="UniProtKB">
        <authorList>
            <consortium name="Ensembl"/>
        </authorList>
    </citation>
    <scope>IDENTIFICATION</scope>
</reference>
<feature type="compositionally biased region" description="Basic and acidic residues" evidence="1">
    <location>
        <begin position="226"/>
        <end position="241"/>
    </location>
</feature>
<dbReference type="Proteomes" id="UP000008144">
    <property type="component" value="Chromosome 5"/>
</dbReference>
<name>H2XSK4_CIOIN</name>
<feature type="compositionally biased region" description="Polar residues" evidence="1">
    <location>
        <begin position="1"/>
        <end position="11"/>
    </location>
</feature>
<dbReference type="Ensembl" id="ENSCINT00000032030.1">
    <property type="protein sequence ID" value="ENSCINP00000032638.1"/>
    <property type="gene ID" value="ENSCING00000023346.1"/>
</dbReference>
<feature type="compositionally biased region" description="Polar residues" evidence="1">
    <location>
        <begin position="62"/>
        <end position="78"/>
    </location>
</feature>
<sequence>MPQQTSETIKSPSVAKHNSIKVVRQEIEARQSTVAQKKSIRKKKSVTNTPMSTKPKAVERSQPIQQSIHQSKQLTSKKAPQHHVTRAKEDKHVYETVKKHPEPAAEKRELQRQQVDANSRFMRPQDRAAKSGGKKSTVALLRASIMGRKANITNEKKCQESSEAISSNATKQKSFVTEVKSNASNSFKKSREETNKRAGMMKKSSRQFAGKQQVTGKVTTRVNQCESKRMDADSEVMDKFL</sequence>
<evidence type="ECO:0000313" key="2">
    <source>
        <dbReference type="Ensembl" id="ENSCINP00000032638.1"/>
    </source>
</evidence>
<accession>H2XSK4</accession>
<reference evidence="3" key="1">
    <citation type="journal article" date="2002" name="Science">
        <title>The draft genome of Ciona intestinalis: insights into chordate and vertebrate origins.</title>
        <authorList>
            <person name="Dehal P."/>
            <person name="Satou Y."/>
            <person name="Campbell R.K."/>
            <person name="Chapman J."/>
            <person name="Degnan B."/>
            <person name="De Tomaso A."/>
            <person name="Davidson B."/>
            <person name="Di Gregorio A."/>
            <person name="Gelpke M."/>
            <person name="Goodstein D.M."/>
            <person name="Harafuji N."/>
            <person name="Hastings K.E."/>
            <person name="Ho I."/>
            <person name="Hotta K."/>
            <person name="Huang W."/>
            <person name="Kawashima T."/>
            <person name="Lemaire P."/>
            <person name="Martinez D."/>
            <person name="Meinertzhagen I.A."/>
            <person name="Necula S."/>
            <person name="Nonaka M."/>
            <person name="Putnam N."/>
            <person name="Rash S."/>
            <person name="Saiga H."/>
            <person name="Satake M."/>
            <person name="Terry A."/>
            <person name="Yamada L."/>
            <person name="Wang H.G."/>
            <person name="Awazu S."/>
            <person name="Azumi K."/>
            <person name="Boore J."/>
            <person name="Branno M."/>
            <person name="Chin-Bow S."/>
            <person name="DeSantis R."/>
            <person name="Doyle S."/>
            <person name="Francino P."/>
            <person name="Keys D.N."/>
            <person name="Haga S."/>
            <person name="Hayashi H."/>
            <person name="Hino K."/>
            <person name="Imai K.S."/>
            <person name="Inaba K."/>
            <person name="Kano S."/>
            <person name="Kobayashi K."/>
            <person name="Kobayashi M."/>
            <person name="Lee B.I."/>
            <person name="Makabe K.W."/>
            <person name="Manohar C."/>
            <person name="Matassi G."/>
            <person name="Medina M."/>
            <person name="Mochizuki Y."/>
            <person name="Mount S."/>
            <person name="Morishita T."/>
            <person name="Miura S."/>
            <person name="Nakayama A."/>
            <person name="Nishizaka S."/>
            <person name="Nomoto H."/>
            <person name="Ohta F."/>
            <person name="Oishi K."/>
            <person name="Rigoutsos I."/>
            <person name="Sano M."/>
            <person name="Sasaki A."/>
            <person name="Sasakura Y."/>
            <person name="Shoguchi E."/>
            <person name="Shin-i T."/>
            <person name="Spagnuolo A."/>
            <person name="Stainier D."/>
            <person name="Suzuki M.M."/>
            <person name="Tassy O."/>
            <person name="Takatori N."/>
            <person name="Tokuoka M."/>
            <person name="Yagi K."/>
            <person name="Yoshizaki F."/>
            <person name="Wada S."/>
            <person name="Zhang C."/>
            <person name="Hyatt P.D."/>
            <person name="Larimer F."/>
            <person name="Detter C."/>
            <person name="Doggett N."/>
            <person name="Glavina T."/>
            <person name="Hawkins T."/>
            <person name="Richardson P."/>
            <person name="Lucas S."/>
            <person name="Kohara Y."/>
            <person name="Levine M."/>
            <person name="Satoh N."/>
            <person name="Rokhsar D.S."/>
        </authorList>
    </citation>
    <scope>NUCLEOTIDE SEQUENCE [LARGE SCALE GENOMIC DNA]</scope>
</reference>
<reference evidence="2" key="2">
    <citation type="journal article" date="2008" name="Genome Biol.">
        <title>Improved genome assembly and evidence-based global gene model set for the chordate Ciona intestinalis: new insight into intron and operon populations.</title>
        <authorList>
            <person name="Satou Y."/>
            <person name="Mineta K."/>
            <person name="Ogasawara M."/>
            <person name="Sasakura Y."/>
            <person name="Shoguchi E."/>
            <person name="Ueno K."/>
            <person name="Yamada L."/>
            <person name="Matsumoto J."/>
            <person name="Wasserscheid J."/>
            <person name="Dewar K."/>
            <person name="Wiley G.B."/>
            <person name="Macmil S.L."/>
            <person name="Roe B.A."/>
            <person name="Zeller R.W."/>
            <person name="Hastings K.E."/>
            <person name="Lemaire P."/>
            <person name="Lindquist E."/>
            <person name="Endo T."/>
            <person name="Hotta K."/>
            <person name="Inaba K."/>
        </authorList>
    </citation>
    <scope>NUCLEOTIDE SEQUENCE [LARGE SCALE GENOMIC DNA]</scope>
    <source>
        <strain evidence="2">wild type</strain>
    </source>
</reference>
<keyword evidence="3" id="KW-1185">Reference proteome</keyword>
<reference evidence="2" key="3">
    <citation type="submission" date="2025-08" db="UniProtKB">
        <authorList>
            <consortium name="Ensembl"/>
        </authorList>
    </citation>
    <scope>IDENTIFICATION</scope>
</reference>
<dbReference type="EMBL" id="EAAA01002046">
    <property type="status" value="NOT_ANNOTATED_CDS"/>
    <property type="molecule type" value="Genomic_DNA"/>
</dbReference>
<feature type="compositionally biased region" description="Polar residues" evidence="1">
    <location>
        <begin position="206"/>
        <end position="225"/>
    </location>
</feature>
<evidence type="ECO:0000313" key="3">
    <source>
        <dbReference type="Proteomes" id="UP000008144"/>
    </source>
</evidence>
<organism evidence="2 3">
    <name type="scientific">Ciona intestinalis</name>
    <name type="common">Transparent sea squirt</name>
    <name type="synonym">Ascidia intestinalis</name>
    <dbReference type="NCBI Taxonomy" id="7719"/>
    <lineage>
        <taxon>Eukaryota</taxon>
        <taxon>Metazoa</taxon>
        <taxon>Chordata</taxon>
        <taxon>Tunicata</taxon>
        <taxon>Ascidiacea</taxon>
        <taxon>Phlebobranchia</taxon>
        <taxon>Cionidae</taxon>
        <taxon>Ciona</taxon>
    </lineage>
</organism>
<feature type="region of interest" description="Disordered" evidence="1">
    <location>
        <begin position="176"/>
        <end position="241"/>
    </location>
</feature>
<dbReference type="HOGENOM" id="CLU_1153888_0_0_1"/>
<feature type="compositionally biased region" description="Polar residues" evidence="1">
    <location>
        <begin position="176"/>
        <end position="187"/>
    </location>
</feature>